<proteinExistence type="predicted"/>
<evidence type="ECO:0000313" key="2">
    <source>
        <dbReference type="Proteomes" id="UP000317429"/>
    </source>
</evidence>
<sequence length="126" mass="12865">MHRHWRHRLVALTLASLYSVIAGLGYSLHSLMAPAADSGCASASCSCCGPRAPIAADGFRAATQGHDAASCAVCSLLAQMRAGQTALPPATDRSESVSHPAPLARSVFPAAAHRLADPRGPPAPTA</sequence>
<dbReference type="KEGG" id="pnd:Pla175_36480"/>
<name>A0A518DFK2_9BACT</name>
<dbReference type="RefSeq" id="WP_145288339.1">
    <property type="nucleotide sequence ID" value="NZ_CP036291.1"/>
</dbReference>
<accession>A0A518DFK2</accession>
<reference evidence="1 2" key="1">
    <citation type="submission" date="2019-02" db="EMBL/GenBank/DDBJ databases">
        <title>Deep-cultivation of Planctomycetes and their phenomic and genomic characterization uncovers novel biology.</title>
        <authorList>
            <person name="Wiegand S."/>
            <person name="Jogler M."/>
            <person name="Boedeker C."/>
            <person name="Pinto D."/>
            <person name="Vollmers J."/>
            <person name="Rivas-Marin E."/>
            <person name="Kohn T."/>
            <person name="Peeters S.H."/>
            <person name="Heuer A."/>
            <person name="Rast P."/>
            <person name="Oberbeckmann S."/>
            <person name="Bunk B."/>
            <person name="Jeske O."/>
            <person name="Meyerdierks A."/>
            <person name="Storesund J.E."/>
            <person name="Kallscheuer N."/>
            <person name="Luecker S."/>
            <person name="Lage O.M."/>
            <person name="Pohl T."/>
            <person name="Merkel B.J."/>
            <person name="Hornburger P."/>
            <person name="Mueller R.-W."/>
            <person name="Bruemmer F."/>
            <person name="Labrenz M."/>
            <person name="Spormann A.M."/>
            <person name="Op den Camp H."/>
            <person name="Overmann J."/>
            <person name="Amann R."/>
            <person name="Jetten M.S.M."/>
            <person name="Mascher T."/>
            <person name="Medema M.H."/>
            <person name="Devos D.P."/>
            <person name="Kaster A.-K."/>
            <person name="Ovreas L."/>
            <person name="Rohde M."/>
            <person name="Galperin M.Y."/>
            <person name="Jogler C."/>
        </authorList>
    </citation>
    <scope>NUCLEOTIDE SEQUENCE [LARGE SCALE GENOMIC DNA]</scope>
    <source>
        <strain evidence="1 2">Pla175</strain>
    </source>
</reference>
<organism evidence="1 2">
    <name type="scientific">Pirellulimonas nuda</name>
    <dbReference type="NCBI Taxonomy" id="2528009"/>
    <lineage>
        <taxon>Bacteria</taxon>
        <taxon>Pseudomonadati</taxon>
        <taxon>Planctomycetota</taxon>
        <taxon>Planctomycetia</taxon>
        <taxon>Pirellulales</taxon>
        <taxon>Lacipirellulaceae</taxon>
        <taxon>Pirellulimonas</taxon>
    </lineage>
</organism>
<dbReference type="EMBL" id="CP036291">
    <property type="protein sequence ID" value="QDU90246.1"/>
    <property type="molecule type" value="Genomic_DNA"/>
</dbReference>
<dbReference type="Proteomes" id="UP000317429">
    <property type="component" value="Chromosome"/>
</dbReference>
<gene>
    <name evidence="1" type="ORF">Pla175_36480</name>
</gene>
<evidence type="ECO:0000313" key="1">
    <source>
        <dbReference type="EMBL" id="QDU90246.1"/>
    </source>
</evidence>
<dbReference type="AlphaFoldDB" id="A0A518DFK2"/>
<evidence type="ECO:0008006" key="3">
    <source>
        <dbReference type="Google" id="ProtNLM"/>
    </source>
</evidence>
<protein>
    <recommendedName>
        <fullName evidence="3">DUF2946 domain-containing protein</fullName>
    </recommendedName>
</protein>
<keyword evidence="2" id="KW-1185">Reference proteome</keyword>